<evidence type="ECO:0000256" key="7">
    <source>
        <dbReference type="SAM" id="Phobius"/>
    </source>
</evidence>
<evidence type="ECO:0000256" key="3">
    <source>
        <dbReference type="ARBA" id="ARBA00022448"/>
    </source>
</evidence>
<evidence type="ECO:0000313" key="8">
    <source>
        <dbReference type="EMBL" id="GJM91848.1"/>
    </source>
</evidence>
<feature type="transmembrane region" description="Helical" evidence="7">
    <location>
        <begin position="24"/>
        <end position="48"/>
    </location>
</feature>
<evidence type="ECO:0000313" key="9">
    <source>
        <dbReference type="Proteomes" id="UP001054889"/>
    </source>
</evidence>
<comment type="subcellular location">
    <subcellularLocation>
        <location evidence="1">Membrane</location>
        <topology evidence="1">Multi-pass membrane protein</topology>
    </subcellularLocation>
</comment>
<sequence length="320" mass="35254">MAAGVFSDIPLTCINNWGKCSGHFIGSLCYLFCFVGIAVLSGASIPVLSQEIIFRDAAKKLKGGSVDLFVVNSFGSAYQLWGVPFHLLPAYIKDGAACFLNMGSLSSDGFLVQFLCLSTLSPCHCHTSVWHHLFHLDLLREQWYSPPDYCCTASHRDNILEILSTTEVTSYNSCIASSGLERQNRSSPGGRLTVVHCTEPLTLIGWGPVHSGRSRKGVGTQILAADEAWLQPSRALITAVMLFPFAAYLFLPPPNKQPKAHWDLQNREGKRSILRVKCMQPKLLQHTWPACGRNAVPMAGAPPANWTLHQLQSKRCHYAD</sequence>
<evidence type="ECO:0000256" key="2">
    <source>
        <dbReference type="ARBA" id="ARBA00006690"/>
    </source>
</evidence>
<dbReference type="EMBL" id="BQKI01000004">
    <property type="protein sequence ID" value="GJM91848.1"/>
    <property type="molecule type" value="Genomic_DNA"/>
</dbReference>
<dbReference type="AlphaFoldDB" id="A0AAV5C2A5"/>
<dbReference type="InterPro" id="IPR013936">
    <property type="entry name" value="CRT-like"/>
</dbReference>
<name>A0AAV5C2A5_ELECO</name>
<accession>A0AAV5C2A5</accession>
<gene>
    <name evidence="8" type="primary">ga08266</name>
    <name evidence="8" type="ORF">PR202_ga08266</name>
</gene>
<comment type="similarity">
    <text evidence="2">Belongs to the CRT-like transporter family.</text>
</comment>
<dbReference type="PANTHER" id="PTHR31326">
    <property type="entry name" value="PROTEIN CLT2, CHLOROPLASTIC"/>
    <property type="match status" value="1"/>
</dbReference>
<dbReference type="GO" id="GO:0016020">
    <property type="term" value="C:membrane"/>
    <property type="evidence" value="ECO:0007669"/>
    <property type="project" value="UniProtKB-SubCell"/>
</dbReference>
<dbReference type="PANTHER" id="PTHR31326:SF3">
    <property type="entry name" value="PROTEIN CLT3, CHLOROPLASTIC"/>
    <property type="match status" value="1"/>
</dbReference>
<dbReference type="Proteomes" id="UP001054889">
    <property type="component" value="Unassembled WGS sequence"/>
</dbReference>
<keyword evidence="5 7" id="KW-1133">Transmembrane helix</keyword>
<evidence type="ECO:0000256" key="5">
    <source>
        <dbReference type="ARBA" id="ARBA00022989"/>
    </source>
</evidence>
<keyword evidence="9" id="KW-1185">Reference proteome</keyword>
<keyword evidence="6 7" id="KW-0472">Membrane</keyword>
<comment type="caution">
    <text evidence="8">The sequence shown here is derived from an EMBL/GenBank/DDBJ whole genome shotgun (WGS) entry which is preliminary data.</text>
</comment>
<keyword evidence="4 7" id="KW-0812">Transmembrane</keyword>
<keyword evidence="3" id="KW-0813">Transport</keyword>
<evidence type="ECO:0000256" key="6">
    <source>
        <dbReference type="ARBA" id="ARBA00023136"/>
    </source>
</evidence>
<protein>
    <submittedName>
        <fullName evidence="8">Uncharacterized protein</fullName>
    </submittedName>
</protein>
<organism evidence="8 9">
    <name type="scientific">Eleusine coracana subsp. coracana</name>
    <dbReference type="NCBI Taxonomy" id="191504"/>
    <lineage>
        <taxon>Eukaryota</taxon>
        <taxon>Viridiplantae</taxon>
        <taxon>Streptophyta</taxon>
        <taxon>Embryophyta</taxon>
        <taxon>Tracheophyta</taxon>
        <taxon>Spermatophyta</taxon>
        <taxon>Magnoliopsida</taxon>
        <taxon>Liliopsida</taxon>
        <taxon>Poales</taxon>
        <taxon>Poaceae</taxon>
        <taxon>PACMAD clade</taxon>
        <taxon>Chloridoideae</taxon>
        <taxon>Cynodonteae</taxon>
        <taxon>Eleusininae</taxon>
        <taxon>Eleusine</taxon>
    </lineage>
</organism>
<evidence type="ECO:0000256" key="1">
    <source>
        <dbReference type="ARBA" id="ARBA00004141"/>
    </source>
</evidence>
<proteinExistence type="inferred from homology"/>
<reference evidence="8" key="2">
    <citation type="submission" date="2021-12" db="EMBL/GenBank/DDBJ databases">
        <title>Resequencing data analysis of finger millet.</title>
        <authorList>
            <person name="Hatakeyama M."/>
            <person name="Aluri S."/>
            <person name="Balachadran M.T."/>
            <person name="Sivarajan S.R."/>
            <person name="Poveda L."/>
            <person name="Shimizu-Inatsugi R."/>
            <person name="Schlapbach R."/>
            <person name="Sreeman S.M."/>
            <person name="Shimizu K.K."/>
        </authorList>
    </citation>
    <scope>NUCLEOTIDE SEQUENCE</scope>
</reference>
<evidence type="ECO:0000256" key="4">
    <source>
        <dbReference type="ARBA" id="ARBA00022692"/>
    </source>
</evidence>
<reference evidence="8" key="1">
    <citation type="journal article" date="2018" name="DNA Res.">
        <title>Multiple hybrid de novo genome assembly of finger millet, an orphan allotetraploid crop.</title>
        <authorList>
            <person name="Hatakeyama M."/>
            <person name="Aluri S."/>
            <person name="Balachadran M.T."/>
            <person name="Sivarajan S.R."/>
            <person name="Patrignani A."/>
            <person name="Gruter S."/>
            <person name="Poveda L."/>
            <person name="Shimizu-Inatsugi R."/>
            <person name="Baeten J."/>
            <person name="Francoijs K.J."/>
            <person name="Nataraja K.N."/>
            <person name="Reddy Y.A.N."/>
            <person name="Phadnis S."/>
            <person name="Ravikumar R.L."/>
            <person name="Schlapbach R."/>
            <person name="Sreeman S.M."/>
            <person name="Shimizu K.K."/>
        </authorList>
    </citation>
    <scope>NUCLEOTIDE SEQUENCE</scope>
</reference>